<gene>
    <name evidence="2" type="ORF">OAN307_c06700</name>
</gene>
<dbReference type="InterPro" id="IPR006747">
    <property type="entry name" value="DUF599"/>
</dbReference>
<evidence type="ECO:0000256" key="1">
    <source>
        <dbReference type="SAM" id="Phobius"/>
    </source>
</evidence>
<keyword evidence="3" id="KW-1185">Reference proteome</keyword>
<sequence length="261" mass="28754">MVSIYNQFDPVSIAIFAARVRRMDFMTEFGSLGRLDGVAVAVLVAVWLGLSWWIEHPTAKRPSVSVVMSEYRRQWMQVMISRDPRIFDAQVMASLRQGTSFFASTCLLATGGVLALIGNVDPLRGVAEDIAMTASPAVIWQIKLGLVLVLLSNAFLKFVWANRVFGYCSVMMAAVPNDPDDPMAQPMAAKAGELNVRAAMNFNRGLRSMYFALGAVAWLAGPVPLMAAVAVTAWVVWSREFWSVPRAIIMDEKPVQPDPKL</sequence>
<dbReference type="Pfam" id="PF04654">
    <property type="entry name" value="DUF599"/>
    <property type="match status" value="1"/>
</dbReference>
<organism evidence="2 3">
    <name type="scientific">Octadecabacter antarcticus 307</name>
    <dbReference type="NCBI Taxonomy" id="391626"/>
    <lineage>
        <taxon>Bacteria</taxon>
        <taxon>Pseudomonadati</taxon>
        <taxon>Pseudomonadota</taxon>
        <taxon>Alphaproteobacteria</taxon>
        <taxon>Rhodobacterales</taxon>
        <taxon>Roseobacteraceae</taxon>
        <taxon>Octadecabacter</taxon>
    </lineage>
</organism>
<feature type="transmembrane region" description="Helical" evidence="1">
    <location>
        <begin position="210"/>
        <end position="237"/>
    </location>
</feature>
<feature type="transmembrane region" description="Helical" evidence="1">
    <location>
        <begin position="138"/>
        <end position="156"/>
    </location>
</feature>
<keyword evidence="1" id="KW-0472">Membrane</keyword>
<feature type="transmembrane region" description="Helical" evidence="1">
    <location>
        <begin position="32"/>
        <end position="54"/>
    </location>
</feature>
<dbReference type="KEGG" id="oat:OAN307_c06700"/>
<reference evidence="2 3" key="1">
    <citation type="journal article" date="2013" name="PLoS ONE">
        <title>Poles Apart: Arctic and Antarctic Octadecabacter strains Share High Genome Plasticity and a New Type of Xanthorhodopsin.</title>
        <authorList>
            <person name="Vollmers J."/>
            <person name="Voget S."/>
            <person name="Dietrich S."/>
            <person name="Gollnow K."/>
            <person name="Smits M."/>
            <person name="Meyer K."/>
            <person name="Brinkhoff T."/>
            <person name="Simon M."/>
            <person name="Daniel R."/>
        </authorList>
    </citation>
    <scope>NUCLEOTIDE SEQUENCE [LARGE SCALE GENOMIC DNA]</scope>
    <source>
        <strain evidence="2 3">307</strain>
    </source>
</reference>
<evidence type="ECO:0008006" key="4">
    <source>
        <dbReference type="Google" id="ProtNLM"/>
    </source>
</evidence>
<dbReference type="Proteomes" id="UP000005307">
    <property type="component" value="Chromosome"/>
</dbReference>
<dbReference type="eggNOG" id="COG3821">
    <property type="taxonomic scope" value="Bacteria"/>
</dbReference>
<dbReference type="PANTHER" id="PTHR31881:SF6">
    <property type="entry name" value="OS09G0494600 PROTEIN"/>
    <property type="match status" value="1"/>
</dbReference>
<keyword evidence="1" id="KW-1133">Transmembrane helix</keyword>
<dbReference type="STRING" id="391626.OAN307_c06700"/>
<dbReference type="HOGENOM" id="CLU_096744_0_0_5"/>
<evidence type="ECO:0000313" key="3">
    <source>
        <dbReference type="Proteomes" id="UP000005307"/>
    </source>
</evidence>
<accession>M9R2C5</accession>
<dbReference type="AlphaFoldDB" id="M9R2C5"/>
<proteinExistence type="predicted"/>
<feature type="transmembrane region" description="Helical" evidence="1">
    <location>
        <begin position="100"/>
        <end position="118"/>
    </location>
</feature>
<dbReference type="EMBL" id="CP003740">
    <property type="protein sequence ID" value="AGI66397.1"/>
    <property type="molecule type" value="Genomic_DNA"/>
</dbReference>
<name>M9R2C5_9RHOB</name>
<protein>
    <recommendedName>
        <fullName evidence="4">DUF599 family protein</fullName>
    </recommendedName>
</protein>
<keyword evidence="1" id="KW-0812">Transmembrane</keyword>
<evidence type="ECO:0000313" key="2">
    <source>
        <dbReference type="EMBL" id="AGI66397.1"/>
    </source>
</evidence>
<dbReference type="PANTHER" id="PTHR31881">
    <property type="match status" value="1"/>
</dbReference>